<feature type="region of interest" description="Disordered" evidence="1">
    <location>
        <begin position="1"/>
        <end position="65"/>
    </location>
</feature>
<evidence type="ECO:0000256" key="1">
    <source>
        <dbReference type="SAM" id="MobiDB-lite"/>
    </source>
</evidence>
<feature type="compositionally biased region" description="Acidic residues" evidence="1">
    <location>
        <begin position="39"/>
        <end position="57"/>
    </location>
</feature>
<dbReference type="Gene3D" id="3.40.50.150">
    <property type="entry name" value="Vaccinia Virus protein VP39"/>
    <property type="match status" value="1"/>
</dbReference>
<evidence type="ECO:0000313" key="2">
    <source>
        <dbReference type="EMBL" id="CAE2272916.1"/>
    </source>
</evidence>
<dbReference type="SUPFAM" id="SSF53335">
    <property type="entry name" value="S-adenosyl-L-methionine-dependent methyltransferases"/>
    <property type="match status" value="1"/>
</dbReference>
<dbReference type="InterPro" id="IPR029063">
    <property type="entry name" value="SAM-dependent_MTases_sf"/>
</dbReference>
<dbReference type="EMBL" id="HBKQ01048019">
    <property type="protein sequence ID" value="CAE2272916.1"/>
    <property type="molecule type" value="Transcribed_RNA"/>
</dbReference>
<proteinExistence type="predicted"/>
<protein>
    <submittedName>
        <fullName evidence="2">Uncharacterized protein</fullName>
    </submittedName>
</protein>
<gene>
    <name evidence="2" type="ORF">OAUR00152_LOCUS33157</name>
</gene>
<name>A0A7S4N960_9STRA</name>
<feature type="compositionally biased region" description="Basic and acidic residues" evidence="1">
    <location>
        <begin position="11"/>
        <end position="32"/>
    </location>
</feature>
<organism evidence="2">
    <name type="scientific">Odontella aurita</name>
    <dbReference type="NCBI Taxonomy" id="265563"/>
    <lineage>
        <taxon>Eukaryota</taxon>
        <taxon>Sar</taxon>
        <taxon>Stramenopiles</taxon>
        <taxon>Ochrophyta</taxon>
        <taxon>Bacillariophyta</taxon>
        <taxon>Mediophyceae</taxon>
        <taxon>Biddulphiophycidae</taxon>
        <taxon>Eupodiscales</taxon>
        <taxon>Odontellaceae</taxon>
        <taxon>Odontella</taxon>
    </lineage>
</organism>
<sequence length="245" mass="26361">MPIPVANQRSMSDHRVAKALDASRKRAIDSRHGSAVGSVDDDSDLDDLSESSSDTEEGFGGGGAEGDVRVLARTLKWGDSRAARDIMKEATEVTSNLFSATDLDADFRSSMVAVAPSPRPKDERFDTVMAADVVLPTTSNEDLGKLFASVGQCLKYGGVFLLSFVPRDGHRSPLKLLKAASEAGFKVDCIPEEEFAPRGWNEDASKSSLDAKLLVMRRDEDAADFNSLLGSDSCRIFPGLKSQAE</sequence>
<reference evidence="2" key="1">
    <citation type="submission" date="2021-01" db="EMBL/GenBank/DDBJ databases">
        <authorList>
            <person name="Corre E."/>
            <person name="Pelletier E."/>
            <person name="Niang G."/>
            <person name="Scheremetjew M."/>
            <person name="Finn R."/>
            <person name="Kale V."/>
            <person name="Holt S."/>
            <person name="Cochrane G."/>
            <person name="Meng A."/>
            <person name="Brown T."/>
            <person name="Cohen L."/>
        </authorList>
    </citation>
    <scope>NUCLEOTIDE SEQUENCE</scope>
    <source>
        <strain evidence="2">Isolate 1302-5</strain>
    </source>
</reference>
<dbReference type="AlphaFoldDB" id="A0A7S4N960"/>
<accession>A0A7S4N960</accession>